<feature type="binding site" evidence="9">
    <location>
        <position position="128"/>
    </location>
    <ligand>
        <name>L-aspartate</name>
        <dbReference type="ChEBI" id="CHEBI:29991"/>
    </ligand>
</feature>
<dbReference type="GO" id="GO:0000053">
    <property type="term" value="P:argininosuccinate metabolic process"/>
    <property type="evidence" value="ECO:0007669"/>
    <property type="project" value="TreeGrafter"/>
</dbReference>
<comment type="subcellular location">
    <subcellularLocation>
        <location evidence="9">Cytoplasm</location>
    </subcellularLocation>
</comment>
<proteinExistence type="inferred from homology"/>
<dbReference type="Gene3D" id="1.20.5.470">
    <property type="entry name" value="Single helix bin"/>
    <property type="match status" value="1"/>
</dbReference>
<dbReference type="InterPro" id="IPR023434">
    <property type="entry name" value="Arginosuc_synth_type_1_subfam"/>
</dbReference>
<comment type="similarity">
    <text evidence="9">Belongs to the argininosuccinate synthase family. Type 1 subfamily.</text>
</comment>
<dbReference type="PROSITE" id="PS00564">
    <property type="entry name" value="ARGININOSUCCIN_SYN_1"/>
    <property type="match status" value="1"/>
</dbReference>
<comment type="subunit">
    <text evidence="2 9">Homotetramer.</text>
</comment>
<dbReference type="InterPro" id="IPR018223">
    <property type="entry name" value="Arginosuc_synth_CS"/>
</dbReference>
<feature type="binding site" evidence="9">
    <location>
        <position position="123"/>
    </location>
    <ligand>
        <name>L-aspartate</name>
        <dbReference type="ChEBI" id="CHEBI:29991"/>
    </ligand>
</feature>
<evidence type="ECO:0000256" key="9">
    <source>
        <dbReference type="HAMAP-Rule" id="MF_00005"/>
    </source>
</evidence>
<evidence type="ECO:0000256" key="6">
    <source>
        <dbReference type="ARBA" id="ARBA00022605"/>
    </source>
</evidence>
<dbReference type="InterPro" id="IPR024074">
    <property type="entry name" value="AS_cat/multimer_dom_body"/>
</dbReference>
<dbReference type="FunFam" id="3.40.50.620:FF:000019">
    <property type="entry name" value="Argininosuccinate synthase"/>
    <property type="match status" value="1"/>
</dbReference>
<dbReference type="PANTHER" id="PTHR11587:SF2">
    <property type="entry name" value="ARGININOSUCCINATE SYNTHASE"/>
    <property type="match status" value="1"/>
</dbReference>
<evidence type="ECO:0000256" key="2">
    <source>
        <dbReference type="ARBA" id="ARBA00011881"/>
    </source>
</evidence>
<dbReference type="GO" id="GO:0006526">
    <property type="term" value="P:L-arginine biosynthetic process"/>
    <property type="evidence" value="ECO:0007669"/>
    <property type="project" value="UniProtKB-UniRule"/>
</dbReference>
<keyword evidence="6 9" id="KW-0028">Amino-acid biosynthesis</keyword>
<feature type="binding site" evidence="9">
    <location>
        <position position="277"/>
    </location>
    <ligand>
        <name>L-citrulline</name>
        <dbReference type="ChEBI" id="CHEBI:57743"/>
    </ligand>
</feature>
<feature type="binding site" evidence="9">
    <location>
        <position position="121"/>
    </location>
    <ligand>
        <name>ATP</name>
        <dbReference type="ChEBI" id="CHEBI:30616"/>
    </ligand>
</feature>
<evidence type="ECO:0000259" key="11">
    <source>
        <dbReference type="Pfam" id="PF20979"/>
    </source>
</evidence>
<evidence type="ECO:0000256" key="8">
    <source>
        <dbReference type="ARBA" id="ARBA00022840"/>
    </source>
</evidence>
<dbReference type="InterPro" id="IPR001518">
    <property type="entry name" value="Arginosuc_synth"/>
</dbReference>
<evidence type="ECO:0000313" key="13">
    <source>
        <dbReference type="Proteomes" id="UP000298745"/>
    </source>
</evidence>
<keyword evidence="7 9" id="KW-0547">Nucleotide-binding</keyword>
<sequence>MMQKINKKVVLAYSGGLDTSAIIPWLKENYNFEVIAFVADIGQSKKDLDGINKKAIDSGASSCYIVDLKEEFIEDYVYPILKTGALYEGNYLLGTALARPIIAKKQVELALNIKADSLCHGATGKGNDQVRFEIAYSALAPHLNIIAPWRKWNLNSREELLQYLYKKNIPTTATVEKIYSKDENAWHISTEGGLLENPWNISNKDCWSWTCDPEEAPNQAEYVSLLLKSGCVVSVNNINLKPLQCVHVLNQLGSKHGIGRIDIVENRLVGMKSRGCYETPGGTIMMTAIKAIEQLVLDRESFQWREKIALEMSSVVYDGRWFSPIRKSLQAAADSLAEKITGEVILKLYKGNVIAVQKKSPNSLYSEEYATFGKDQVYKQSDADGFIRLFSLSSRIRAQNELKSFIKK</sequence>
<dbReference type="InterPro" id="IPR048267">
    <property type="entry name" value="Arginosuc_syn_N"/>
</dbReference>
<feature type="binding site" evidence="9">
    <location>
        <position position="39"/>
    </location>
    <ligand>
        <name>ATP</name>
        <dbReference type="ChEBI" id="CHEBI:30616"/>
    </ligand>
</feature>
<keyword evidence="8 9" id="KW-0067">ATP-binding</keyword>
<keyword evidence="5 9" id="KW-0436">Ligase</keyword>
<feature type="binding site" evidence="9">
    <location>
        <position position="189"/>
    </location>
    <ligand>
        <name>L-citrulline</name>
        <dbReference type="ChEBI" id="CHEBI:57743"/>
    </ligand>
</feature>
<name>A0A4D6YD89_9GAMM</name>
<feature type="binding site" evidence="9">
    <location>
        <position position="127"/>
    </location>
    <ligand>
        <name>L-aspartate</name>
        <dbReference type="ChEBI" id="CHEBI:29991"/>
    </ligand>
</feature>
<evidence type="ECO:0000313" key="12">
    <source>
        <dbReference type="EMBL" id="QCI23620.1"/>
    </source>
</evidence>
<dbReference type="GO" id="GO:0005737">
    <property type="term" value="C:cytoplasm"/>
    <property type="evidence" value="ECO:0007669"/>
    <property type="project" value="UniProtKB-SubCell"/>
</dbReference>
<dbReference type="Gene3D" id="3.90.1260.10">
    <property type="entry name" value="Argininosuccinate synthetase, chain A, domain 2"/>
    <property type="match status" value="1"/>
</dbReference>
<comment type="catalytic activity">
    <reaction evidence="9">
        <text>L-citrulline + L-aspartate + ATP = 2-(N(omega)-L-arginino)succinate + AMP + diphosphate + H(+)</text>
        <dbReference type="Rhea" id="RHEA:10932"/>
        <dbReference type="ChEBI" id="CHEBI:15378"/>
        <dbReference type="ChEBI" id="CHEBI:29991"/>
        <dbReference type="ChEBI" id="CHEBI:30616"/>
        <dbReference type="ChEBI" id="CHEBI:33019"/>
        <dbReference type="ChEBI" id="CHEBI:57472"/>
        <dbReference type="ChEBI" id="CHEBI:57743"/>
        <dbReference type="ChEBI" id="CHEBI:456215"/>
        <dbReference type="EC" id="6.3.4.5"/>
    </reaction>
</comment>
<reference evidence="12 13" key="1">
    <citation type="submission" date="2018-12" db="EMBL/GenBank/DDBJ databases">
        <authorList>
            <person name="Chong R.A."/>
        </authorList>
    </citation>
    <scope>NUCLEOTIDE SEQUENCE [LARGE SCALE GENOMIC DNA]</scope>
    <source>
        <strain evidence="12 13">Msa</strain>
    </source>
</reference>
<reference evidence="12 13" key="2">
    <citation type="submission" date="2019-05" db="EMBL/GenBank/DDBJ databases">
        <title>Genome evolution of the obligate endosymbiont Buchnera aphidicola.</title>
        <authorList>
            <person name="Moran N.A."/>
        </authorList>
    </citation>
    <scope>NUCLEOTIDE SEQUENCE [LARGE SCALE GENOMIC DNA]</scope>
    <source>
        <strain evidence="12 13">Msa</strain>
    </source>
</reference>
<feature type="binding site" evidence="9">
    <location>
        <position position="91"/>
    </location>
    <ligand>
        <name>L-citrulline</name>
        <dbReference type="ChEBI" id="CHEBI:57743"/>
    </ligand>
</feature>
<feature type="binding site" evidence="9">
    <location>
        <position position="127"/>
    </location>
    <ligand>
        <name>L-citrulline</name>
        <dbReference type="ChEBI" id="CHEBI:57743"/>
    </ligand>
</feature>
<accession>A0A4D6YD89</accession>
<comment type="caution">
    <text evidence="9">Lacks conserved residue(s) required for the propagation of feature annotation.</text>
</comment>
<feature type="binding site" evidence="9">
    <location>
        <begin position="12"/>
        <end position="20"/>
    </location>
    <ligand>
        <name>ATP</name>
        <dbReference type="ChEBI" id="CHEBI:30616"/>
    </ligand>
</feature>
<dbReference type="UniPathway" id="UPA00068">
    <property type="reaction ID" value="UER00113"/>
</dbReference>
<dbReference type="InterPro" id="IPR014729">
    <property type="entry name" value="Rossmann-like_a/b/a_fold"/>
</dbReference>
<evidence type="ECO:0000256" key="4">
    <source>
        <dbReference type="ARBA" id="ARBA00022571"/>
    </source>
</evidence>
<dbReference type="EMBL" id="CP034864">
    <property type="protein sequence ID" value="QCI23620.1"/>
    <property type="molecule type" value="Genomic_DNA"/>
</dbReference>
<feature type="binding site" evidence="9">
    <location>
        <position position="265"/>
    </location>
    <ligand>
        <name>L-citrulline</name>
        <dbReference type="ChEBI" id="CHEBI:57743"/>
    </ligand>
</feature>
<gene>
    <name evidence="9" type="primary">argG</name>
    <name evidence="12" type="ORF">D9V74_00230</name>
</gene>
<dbReference type="GO" id="GO:0004055">
    <property type="term" value="F:argininosuccinate synthase activity"/>
    <property type="evidence" value="ECO:0007669"/>
    <property type="project" value="UniProtKB-UniRule"/>
</dbReference>
<dbReference type="NCBIfam" id="TIGR00032">
    <property type="entry name" value="argG"/>
    <property type="match status" value="1"/>
</dbReference>
<keyword evidence="9" id="KW-0963">Cytoplasm</keyword>
<dbReference type="OrthoDB" id="9801641at2"/>
<dbReference type="Proteomes" id="UP000298745">
    <property type="component" value="Chromosome"/>
</dbReference>
<dbReference type="Pfam" id="PF20979">
    <property type="entry name" value="Arginosuc_syn_C"/>
    <property type="match status" value="1"/>
</dbReference>
<dbReference type="FunFam" id="3.90.1260.10:FF:000007">
    <property type="entry name" value="Argininosuccinate synthase"/>
    <property type="match status" value="1"/>
</dbReference>
<evidence type="ECO:0000256" key="1">
    <source>
        <dbReference type="ARBA" id="ARBA00004967"/>
    </source>
</evidence>
<comment type="pathway">
    <text evidence="1 9">Amino-acid biosynthesis; L-arginine biosynthesis; L-arginine from L-ornithine and carbamoyl phosphate: step 2/3.</text>
</comment>
<dbReference type="CDD" id="cd01999">
    <property type="entry name" value="ASS"/>
    <property type="match status" value="1"/>
</dbReference>
<dbReference type="RefSeq" id="WP_158362183.1">
    <property type="nucleotide sequence ID" value="NZ_CP034864.1"/>
</dbReference>
<feature type="binding site" evidence="9">
    <location>
        <position position="180"/>
    </location>
    <ligand>
        <name>L-citrulline</name>
        <dbReference type="ChEBI" id="CHEBI:57743"/>
    </ligand>
</feature>
<dbReference type="GO" id="GO:0005524">
    <property type="term" value="F:ATP binding"/>
    <property type="evidence" value="ECO:0007669"/>
    <property type="project" value="UniProtKB-UniRule"/>
</dbReference>
<evidence type="ECO:0000259" key="10">
    <source>
        <dbReference type="Pfam" id="PF00764"/>
    </source>
</evidence>
<dbReference type="Pfam" id="PF00764">
    <property type="entry name" value="Arginosuc_synth"/>
    <property type="match status" value="1"/>
</dbReference>
<dbReference type="PANTHER" id="PTHR11587">
    <property type="entry name" value="ARGININOSUCCINATE SYNTHASE"/>
    <property type="match status" value="1"/>
</dbReference>
<dbReference type="EC" id="6.3.4.5" evidence="3 9"/>
<dbReference type="GO" id="GO:0000050">
    <property type="term" value="P:urea cycle"/>
    <property type="evidence" value="ECO:0007669"/>
    <property type="project" value="TreeGrafter"/>
</dbReference>
<evidence type="ECO:0000256" key="3">
    <source>
        <dbReference type="ARBA" id="ARBA00012286"/>
    </source>
</evidence>
<dbReference type="InterPro" id="IPR048268">
    <property type="entry name" value="Arginosuc_syn_C"/>
</dbReference>
<protein>
    <recommendedName>
        <fullName evidence="3 9">Argininosuccinate synthase</fullName>
        <ecNumber evidence="3 9">6.3.4.5</ecNumber>
    </recommendedName>
    <alternativeName>
        <fullName evidence="9">Citrulline--aspartate ligase</fullName>
    </alternativeName>
</protein>
<dbReference type="SUPFAM" id="SSF69864">
    <property type="entry name" value="Argininosuccinate synthetase, C-terminal domain"/>
    <property type="match status" value="1"/>
</dbReference>
<keyword evidence="4 9" id="KW-0055">Arginine biosynthesis</keyword>
<dbReference type="AlphaFoldDB" id="A0A4D6YD89"/>
<dbReference type="NCBIfam" id="NF001770">
    <property type="entry name" value="PRK00509.1"/>
    <property type="match status" value="1"/>
</dbReference>
<feature type="domain" description="Arginosuccinate synthase-like N-terminal" evidence="10">
    <location>
        <begin position="8"/>
        <end position="170"/>
    </location>
</feature>
<dbReference type="HAMAP" id="MF_00005">
    <property type="entry name" value="Arg_succ_synth_type1"/>
    <property type="match status" value="1"/>
</dbReference>
<dbReference type="SUPFAM" id="SSF52402">
    <property type="entry name" value="Adenine nucleotide alpha hydrolases-like"/>
    <property type="match status" value="1"/>
</dbReference>
<organism evidence="12 13">
    <name type="scientific">Buchnera aphidicola</name>
    <name type="common">Macrosiphoniella sanborni</name>
    <dbReference type="NCBI Taxonomy" id="1241865"/>
    <lineage>
        <taxon>Bacteria</taxon>
        <taxon>Pseudomonadati</taxon>
        <taxon>Pseudomonadota</taxon>
        <taxon>Gammaproteobacteria</taxon>
        <taxon>Enterobacterales</taxon>
        <taxon>Erwiniaceae</taxon>
        <taxon>Buchnera</taxon>
    </lineage>
</organism>
<feature type="domain" description="Arginosuccinate synthase C-terminal" evidence="11">
    <location>
        <begin position="179"/>
        <end position="396"/>
    </location>
</feature>
<dbReference type="Gene3D" id="3.40.50.620">
    <property type="entry name" value="HUPs"/>
    <property type="match status" value="1"/>
</dbReference>
<dbReference type="PROSITE" id="PS00565">
    <property type="entry name" value="ARGININOSUCCIN_SYN_2"/>
    <property type="match status" value="1"/>
</dbReference>
<evidence type="ECO:0000256" key="5">
    <source>
        <dbReference type="ARBA" id="ARBA00022598"/>
    </source>
</evidence>
<feature type="binding site" evidence="9">
    <location>
        <position position="131"/>
    </location>
    <ligand>
        <name>L-citrulline</name>
        <dbReference type="ChEBI" id="CHEBI:57743"/>
    </ligand>
</feature>
<evidence type="ECO:0000256" key="7">
    <source>
        <dbReference type="ARBA" id="ARBA00022741"/>
    </source>
</evidence>